<dbReference type="InterPro" id="IPR003953">
    <property type="entry name" value="FAD-dep_OxRdtase_2_FAD-bd"/>
</dbReference>
<dbReference type="Gene3D" id="3.90.700.10">
    <property type="entry name" value="Succinate dehydrogenase/fumarate reductase flavoprotein, catalytic domain"/>
    <property type="match status" value="1"/>
</dbReference>
<dbReference type="NCBIfam" id="TIGR01813">
    <property type="entry name" value="flavo_cyto_c"/>
    <property type="match status" value="1"/>
</dbReference>
<comment type="cofactor">
    <cofactor evidence="8">
        <name>FMN</name>
        <dbReference type="ChEBI" id="CHEBI:58210"/>
    </cofactor>
    <text evidence="8">Binds 1 or 2 FMN covalently per subunit.</text>
</comment>
<feature type="domain" description="FMN-binding" evidence="9">
    <location>
        <begin position="40"/>
        <end position="114"/>
    </location>
</feature>
<dbReference type="EC" id="1.3.99.33" evidence="2 8"/>
<evidence type="ECO:0000256" key="4">
    <source>
        <dbReference type="ARBA" id="ARBA00022630"/>
    </source>
</evidence>
<keyword evidence="4 8" id="KW-0285">Flavoprotein</keyword>
<dbReference type="InterPro" id="IPR036188">
    <property type="entry name" value="FAD/NAD-bd_sf"/>
</dbReference>
<comment type="cofactor">
    <cofactor evidence="8">
        <name>FAD</name>
        <dbReference type="ChEBI" id="CHEBI:57692"/>
    </cofactor>
    <text evidence="8">Binds 1 FAD per subunit.</text>
</comment>
<reference evidence="10" key="2">
    <citation type="submission" date="2024-02" db="EMBL/GenBank/DDBJ databases">
        <title>The Genome Sequence of Enterococcus diestrammenae JM9A.</title>
        <authorList>
            <person name="Earl A."/>
            <person name="Manson A."/>
            <person name="Gilmore M."/>
            <person name="Sanders J."/>
            <person name="Shea T."/>
            <person name="Howe W."/>
            <person name="Livny J."/>
            <person name="Cuomo C."/>
            <person name="Neafsey D."/>
            <person name="Birren B."/>
        </authorList>
    </citation>
    <scope>NUCLEOTIDE SEQUENCE</scope>
    <source>
        <strain evidence="10">JM9A</strain>
    </source>
</reference>
<comment type="catalytic activity">
    <reaction evidence="7 8">
        <text>dihydrourocanate + A = urocanate + AH2</text>
        <dbReference type="Rhea" id="RHEA:36059"/>
        <dbReference type="ChEBI" id="CHEBI:13193"/>
        <dbReference type="ChEBI" id="CHEBI:17499"/>
        <dbReference type="ChEBI" id="CHEBI:27247"/>
        <dbReference type="ChEBI" id="CHEBI:72991"/>
        <dbReference type="EC" id="1.3.99.33"/>
    </reaction>
</comment>
<sequence>MKKKFGKVAIALATLLVIAGCGNSNGQSNESKTVEGTGAGKHGDIKVAVTFAGEKIKDIKIKDQKENEVLSEPVYKELKNTILSQNSADVDVISGSTATSEGYLAAVKDAIEKSGITLAAVKASAKKTDKIADKQEYDVVVVGSGGAGFSAAIEAQEAGKKVVIIEKMPTVGGNTLISGGEMNAPGNWVQKKLGIKGDSVESYYEDTMKGGDNLGDPKMVRILAENALNSAEWLKDEVKVDFLDDQLFQFGGHSYKRALIPVGHTGQEVISKLKKKAESLKVDILVDTKADELIQDDKGKVTGVKATYKEEQPVEFHAKDAVVLTTGGFGSNVEMRKEYNPEYDERYMSTDTEGTTGDGIVMAEKAGAALTNMESIQTYPVANPKTGVISLLADTRFDGAILINQEGQRFVEELERRDVISKAILAQTGGYTYQLWNDDIDAISKTKEAHEDEYNELIKDKLLVKADTLEEAADFFDINVANLKKTIEKVNAYAKSGDDKDFHHRGGLVSLEKGPYYIEKAIPSVHHTMGGLVINENTEVLDAKGNPIKGLYAAGELTGVIQGSNRLGGNAITDIITFGRIAGKTTGEL</sequence>
<evidence type="ECO:0000313" key="11">
    <source>
        <dbReference type="Proteomes" id="UP001429357"/>
    </source>
</evidence>
<dbReference type="PRINTS" id="PR00368">
    <property type="entry name" value="FADPNR"/>
</dbReference>
<evidence type="ECO:0000256" key="5">
    <source>
        <dbReference type="ARBA" id="ARBA00022827"/>
    </source>
</evidence>
<dbReference type="SUPFAM" id="SSF56425">
    <property type="entry name" value="Succinate dehydrogenase/fumarate reductase flavoprotein, catalytic domain"/>
    <property type="match status" value="1"/>
</dbReference>
<feature type="signal peptide" evidence="8">
    <location>
        <begin position="1"/>
        <end position="26"/>
    </location>
</feature>
<dbReference type="InterPro" id="IPR050315">
    <property type="entry name" value="FAD-oxidoreductase_2"/>
</dbReference>
<dbReference type="PROSITE" id="PS51257">
    <property type="entry name" value="PROKAR_LIPOPROTEIN"/>
    <property type="match status" value="1"/>
</dbReference>
<accession>A0ABV0EYZ8</accession>
<dbReference type="InterPro" id="IPR007329">
    <property type="entry name" value="FMN-bd"/>
</dbReference>
<keyword evidence="6 8" id="KW-0560">Oxidoreductase</keyword>
<dbReference type="PANTHER" id="PTHR43400">
    <property type="entry name" value="FUMARATE REDUCTASE"/>
    <property type="match status" value="1"/>
</dbReference>
<dbReference type="InterPro" id="IPR027477">
    <property type="entry name" value="Succ_DH/fumarate_Rdtase_cat_sf"/>
</dbReference>
<feature type="chain" id="PRO_5045010064" description="Urocanate reductase" evidence="8">
    <location>
        <begin position="27"/>
        <end position="589"/>
    </location>
</feature>
<organism evidence="10 11">
    <name type="scientific">Enterococcus diestrammenae</name>
    <dbReference type="NCBI Taxonomy" id="1155073"/>
    <lineage>
        <taxon>Bacteria</taxon>
        <taxon>Bacillati</taxon>
        <taxon>Bacillota</taxon>
        <taxon>Bacilli</taxon>
        <taxon>Lactobacillales</taxon>
        <taxon>Enterococcaceae</taxon>
        <taxon>Enterococcus</taxon>
    </lineage>
</organism>
<comment type="caution">
    <text evidence="10">The sequence shown here is derived from an EMBL/GenBank/DDBJ whole genome shotgun (WGS) entry which is preliminary data.</text>
</comment>
<dbReference type="Pfam" id="PF04205">
    <property type="entry name" value="FMN_bind"/>
    <property type="match status" value="1"/>
</dbReference>
<comment type="similarity">
    <text evidence="1 8">Belongs to the FAD-dependent oxidoreductase 2 family. FRD/SDH subfamily.</text>
</comment>
<evidence type="ECO:0000313" key="10">
    <source>
        <dbReference type="EMBL" id="MEO1781034.1"/>
    </source>
</evidence>
<keyword evidence="8" id="KW-0732">Signal</keyword>
<dbReference type="RefSeq" id="WP_161870654.1">
    <property type="nucleotide sequence ID" value="NZ_JBMRGR010000009.1"/>
</dbReference>
<evidence type="ECO:0000256" key="6">
    <source>
        <dbReference type="ARBA" id="ARBA00023002"/>
    </source>
</evidence>
<name>A0ABV0EYZ8_9ENTE</name>
<dbReference type="PANTHER" id="PTHR43400:SF7">
    <property type="entry name" value="FAD-DEPENDENT OXIDOREDUCTASE 2 FAD BINDING DOMAIN-CONTAINING PROTEIN"/>
    <property type="match status" value="1"/>
</dbReference>
<keyword evidence="5 8" id="KW-0274">FAD</keyword>
<evidence type="ECO:0000256" key="2">
    <source>
        <dbReference type="ARBA" id="ARBA00013137"/>
    </source>
</evidence>
<dbReference type="Gene3D" id="3.90.1010.20">
    <property type="match status" value="1"/>
</dbReference>
<evidence type="ECO:0000256" key="1">
    <source>
        <dbReference type="ARBA" id="ARBA00008040"/>
    </source>
</evidence>
<dbReference type="EMBL" id="MAEI02000001">
    <property type="protein sequence ID" value="MEO1781034.1"/>
    <property type="molecule type" value="Genomic_DNA"/>
</dbReference>
<dbReference type="InterPro" id="IPR010960">
    <property type="entry name" value="Flavocytochrome_c"/>
</dbReference>
<evidence type="ECO:0000259" key="9">
    <source>
        <dbReference type="SMART" id="SM00900"/>
    </source>
</evidence>
<protein>
    <recommendedName>
        <fullName evidence="3 8">Urocanate reductase</fullName>
        <ecNumber evidence="2 8">1.3.99.33</ecNumber>
    </recommendedName>
</protein>
<gene>
    <name evidence="10" type="ORF">BAU18_000613</name>
</gene>
<evidence type="ECO:0000256" key="7">
    <source>
        <dbReference type="ARBA" id="ARBA00049922"/>
    </source>
</evidence>
<dbReference type="Proteomes" id="UP001429357">
    <property type="component" value="Unassembled WGS sequence"/>
</dbReference>
<dbReference type="SMART" id="SM00900">
    <property type="entry name" value="FMN_bind"/>
    <property type="match status" value="1"/>
</dbReference>
<dbReference type="SUPFAM" id="SSF51905">
    <property type="entry name" value="FAD/NAD(P)-binding domain"/>
    <property type="match status" value="1"/>
</dbReference>
<dbReference type="Gene3D" id="3.50.50.60">
    <property type="entry name" value="FAD/NAD(P)-binding domain"/>
    <property type="match status" value="1"/>
</dbReference>
<evidence type="ECO:0000256" key="8">
    <source>
        <dbReference type="RuleBase" id="RU366062"/>
    </source>
</evidence>
<keyword evidence="11" id="KW-1185">Reference proteome</keyword>
<proteinExistence type="inferred from homology"/>
<reference evidence="10" key="1">
    <citation type="submission" date="2016-06" db="EMBL/GenBank/DDBJ databases">
        <authorList>
            <person name="Van Tyne D."/>
        </authorList>
    </citation>
    <scope>NUCLEOTIDE SEQUENCE</scope>
    <source>
        <strain evidence="10">JM9A</strain>
    </source>
</reference>
<dbReference type="Pfam" id="PF00890">
    <property type="entry name" value="FAD_binding_2"/>
    <property type="match status" value="1"/>
</dbReference>
<evidence type="ECO:0000256" key="3">
    <source>
        <dbReference type="ARBA" id="ARBA00015872"/>
    </source>
</evidence>